<dbReference type="Proteomes" id="UP000093267">
    <property type="component" value="Chromosome"/>
</dbReference>
<evidence type="ECO:0000256" key="3">
    <source>
        <dbReference type="ARBA" id="ARBA00022448"/>
    </source>
</evidence>
<gene>
    <name evidence="14" type="ORF">AYR63_04385</name>
</gene>
<evidence type="ECO:0000256" key="2">
    <source>
        <dbReference type="ARBA" id="ARBA00006920"/>
    </source>
</evidence>
<keyword evidence="7" id="KW-0630">Potassium</keyword>
<proteinExistence type="inferred from homology"/>
<keyword evidence="11" id="KW-0407">Ion channel</keyword>
<feature type="transmembrane region" description="Helical" evidence="13">
    <location>
        <begin position="150"/>
        <end position="166"/>
    </location>
</feature>
<dbReference type="AlphaFoldDB" id="A0A1B2J255"/>
<evidence type="ECO:0000256" key="13">
    <source>
        <dbReference type="SAM" id="Phobius"/>
    </source>
</evidence>
<evidence type="ECO:0000256" key="4">
    <source>
        <dbReference type="ARBA" id="ARBA00022538"/>
    </source>
</evidence>
<sequence length="177" mass="19983">MTILVLDLKKPSAMTWAGLYGLRESFFAYALSFFWVGLMWYSHHNAWQKVKVIGNSTVVWTLFMLFFASLFPYTTSLMATHFYNPTAQSLYGIVVILVSFCNVGISHTLNTANRPLRFGLLFYLPNYLTVLDFVIKFVGLAIAVTIYPPAMAYAVLINIGLLLIPVKNNLGTVTRNH</sequence>
<dbReference type="InterPro" id="IPR010617">
    <property type="entry name" value="TMEM175-like"/>
</dbReference>
<evidence type="ECO:0000256" key="12">
    <source>
        <dbReference type="ARBA" id="ARBA00034430"/>
    </source>
</evidence>
<evidence type="ECO:0000313" key="14">
    <source>
        <dbReference type="EMBL" id="ANZ68382.1"/>
    </source>
</evidence>
<protein>
    <recommendedName>
        <fullName evidence="16">Integral membrane protein</fullName>
    </recommendedName>
</protein>
<evidence type="ECO:0000256" key="9">
    <source>
        <dbReference type="ARBA" id="ARBA00023065"/>
    </source>
</evidence>
<dbReference type="EMBL" id="CP014924">
    <property type="protein sequence ID" value="ANZ68382.1"/>
    <property type="molecule type" value="Genomic_DNA"/>
</dbReference>
<keyword evidence="8 13" id="KW-1133">Transmembrane helix</keyword>
<dbReference type="STRING" id="240427.AYR62_13155"/>
<keyword evidence="15" id="KW-1185">Reference proteome</keyword>
<dbReference type="GO" id="GO:0016020">
    <property type="term" value="C:membrane"/>
    <property type="evidence" value="ECO:0007669"/>
    <property type="project" value="UniProtKB-SubCell"/>
</dbReference>
<reference evidence="14 15" key="1">
    <citation type="submission" date="2016-03" db="EMBL/GenBank/DDBJ databases">
        <title>Pediococcus and Lactobacillus from brewery environment - whole genome sequencing and assembly.</title>
        <authorList>
            <person name="Behr J."/>
            <person name="Geissler A.J."/>
            <person name="Vogel R.F."/>
        </authorList>
    </citation>
    <scope>NUCLEOTIDE SEQUENCE [LARGE SCALE GENOMIC DNA]</scope>
    <source>
        <strain evidence="14 15">TMW 1.1995</strain>
    </source>
</reference>
<evidence type="ECO:0000256" key="1">
    <source>
        <dbReference type="ARBA" id="ARBA00004141"/>
    </source>
</evidence>
<dbReference type="Pfam" id="PF06736">
    <property type="entry name" value="TMEM175"/>
    <property type="match status" value="1"/>
</dbReference>
<evidence type="ECO:0000256" key="10">
    <source>
        <dbReference type="ARBA" id="ARBA00023136"/>
    </source>
</evidence>
<evidence type="ECO:0000256" key="8">
    <source>
        <dbReference type="ARBA" id="ARBA00022989"/>
    </source>
</evidence>
<evidence type="ECO:0000313" key="15">
    <source>
        <dbReference type="Proteomes" id="UP000093267"/>
    </source>
</evidence>
<evidence type="ECO:0008006" key="16">
    <source>
        <dbReference type="Google" id="ProtNLM"/>
    </source>
</evidence>
<evidence type="ECO:0000256" key="11">
    <source>
        <dbReference type="ARBA" id="ARBA00023303"/>
    </source>
</evidence>
<name>A0A1B2J255_9LACO</name>
<accession>A0A1B2J255</accession>
<feature type="transmembrane region" description="Helical" evidence="13">
    <location>
        <begin position="90"/>
        <end position="109"/>
    </location>
</feature>
<feature type="transmembrane region" description="Helical" evidence="13">
    <location>
        <begin position="20"/>
        <end position="40"/>
    </location>
</feature>
<keyword evidence="4" id="KW-0633">Potassium transport</keyword>
<keyword evidence="10 13" id="KW-0472">Membrane</keyword>
<dbReference type="GO" id="GO:0005267">
    <property type="term" value="F:potassium channel activity"/>
    <property type="evidence" value="ECO:0007669"/>
    <property type="project" value="UniProtKB-KW"/>
</dbReference>
<evidence type="ECO:0000256" key="6">
    <source>
        <dbReference type="ARBA" id="ARBA00022826"/>
    </source>
</evidence>
<keyword evidence="6" id="KW-0631">Potassium channel</keyword>
<keyword evidence="9" id="KW-0406">Ion transport</keyword>
<evidence type="ECO:0000256" key="5">
    <source>
        <dbReference type="ARBA" id="ARBA00022692"/>
    </source>
</evidence>
<evidence type="ECO:0000256" key="7">
    <source>
        <dbReference type="ARBA" id="ARBA00022958"/>
    </source>
</evidence>
<comment type="similarity">
    <text evidence="2">Belongs to the TMEM175 family.</text>
</comment>
<organism evidence="14 15">
    <name type="scientific">Secundilactobacillus paracollinoides</name>
    <dbReference type="NCBI Taxonomy" id="240427"/>
    <lineage>
        <taxon>Bacteria</taxon>
        <taxon>Bacillati</taxon>
        <taxon>Bacillota</taxon>
        <taxon>Bacilli</taxon>
        <taxon>Lactobacillales</taxon>
        <taxon>Lactobacillaceae</taxon>
        <taxon>Secundilactobacillus</taxon>
    </lineage>
</organism>
<comment type="catalytic activity">
    <reaction evidence="12">
        <text>K(+)(in) = K(+)(out)</text>
        <dbReference type="Rhea" id="RHEA:29463"/>
        <dbReference type="ChEBI" id="CHEBI:29103"/>
    </reaction>
</comment>
<feature type="transmembrane region" description="Helical" evidence="13">
    <location>
        <begin position="121"/>
        <end position="144"/>
    </location>
</feature>
<dbReference type="GO" id="GO:0015252">
    <property type="term" value="F:proton channel activity"/>
    <property type="evidence" value="ECO:0007669"/>
    <property type="project" value="InterPro"/>
</dbReference>
<comment type="subcellular location">
    <subcellularLocation>
        <location evidence="1">Membrane</location>
        <topology evidence="1">Multi-pass membrane protein</topology>
    </subcellularLocation>
</comment>
<dbReference type="OrthoDB" id="7626281at2"/>
<keyword evidence="3" id="KW-0813">Transport</keyword>
<keyword evidence="5 13" id="KW-0812">Transmembrane</keyword>
<feature type="transmembrane region" description="Helical" evidence="13">
    <location>
        <begin position="52"/>
        <end position="70"/>
    </location>
</feature>